<dbReference type="Pfam" id="PF00651">
    <property type="entry name" value="BTB"/>
    <property type="match status" value="2"/>
</dbReference>
<feature type="domain" description="BTB" evidence="3">
    <location>
        <begin position="19"/>
        <end position="132"/>
    </location>
</feature>
<dbReference type="InterPro" id="IPR011705">
    <property type="entry name" value="BACK"/>
</dbReference>
<dbReference type="Gene3D" id="1.25.40.420">
    <property type="match status" value="1"/>
</dbReference>
<dbReference type="PANTHER" id="PTHR45774">
    <property type="entry name" value="BTB/POZ DOMAIN-CONTAINING"/>
    <property type="match status" value="1"/>
</dbReference>
<dbReference type="GO" id="GO:0005737">
    <property type="term" value="C:cytoplasm"/>
    <property type="evidence" value="ECO:0007669"/>
    <property type="project" value="UniProtKB-SubCell"/>
</dbReference>
<dbReference type="Pfam" id="PF08005">
    <property type="entry name" value="PHR"/>
    <property type="match status" value="1"/>
</dbReference>
<dbReference type="InterPro" id="IPR012983">
    <property type="entry name" value="PHR"/>
</dbReference>
<accession>A0A0K2UJY5</accession>
<evidence type="ECO:0000313" key="4">
    <source>
        <dbReference type="EMBL" id="CDW38247.1"/>
    </source>
</evidence>
<dbReference type="CDD" id="cd18186">
    <property type="entry name" value="BTB_POZ_ZBTB_KLHL-like"/>
    <property type="match status" value="1"/>
</dbReference>
<dbReference type="OrthoDB" id="45365at2759"/>
<dbReference type="Gene3D" id="3.30.710.10">
    <property type="entry name" value="Potassium Channel Kv1.1, Chain A"/>
    <property type="match status" value="2"/>
</dbReference>
<dbReference type="InterPro" id="IPR000210">
    <property type="entry name" value="BTB/POZ_dom"/>
</dbReference>
<dbReference type="SUPFAM" id="SSF54695">
    <property type="entry name" value="POZ domain"/>
    <property type="match status" value="2"/>
</dbReference>
<comment type="subcellular location">
    <subcellularLocation>
        <location evidence="1">Cytoplasm</location>
    </subcellularLocation>
</comment>
<dbReference type="PROSITE" id="PS50097">
    <property type="entry name" value="BTB"/>
    <property type="match status" value="1"/>
</dbReference>
<sequence>MTNNISKRYEELLESGLFSDVTFLVGEESAYDSSGRFSAHKCILGSVSPVFAKMLSEDSKAIKMPNPSSYGFKGIVKWIYTPQNSLEYDGILNKDCDGSNKWAVELCVPDMSPSIFKDVLKWMYTGEIDLSIDNVFAILHGADKYELTCLMEKCISFTKQNVETKSLCPLFCKAKQHNTSELLSWIDDRIGMNANIINASNSFLEIKDNETLKDILAIDNLDLDEIDVFKTACRWVSIRSKDKEENHEEIDLRGILGPALYSIRFPLLTPSQIVSDVLPSGLLKDQEVVDVLKCISKLHSTDLFSMKTRIRNCCRFKSKAISPISSLHHSIELRVDQPILIHGYGIYTSSSDSNNSRLAGQINLDSVDSKDVNECAKATYFSINHVQSYKISRILFDEPIEIAPESVYRASIKFDPTSLGVDSYMGKNGNAKMTLDGVEFSFIDVTDSGNETNLQKGQIPWIIFSRVL</sequence>
<organism evidence="4">
    <name type="scientific">Lepeophtheirus salmonis</name>
    <name type="common">Salmon louse</name>
    <name type="synonym">Caligus salmonis</name>
    <dbReference type="NCBI Taxonomy" id="72036"/>
    <lineage>
        <taxon>Eukaryota</taxon>
        <taxon>Metazoa</taxon>
        <taxon>Ecdysozoa</taxon>
        <taxon>Arthropoda</taxon>
        <taxon>Crustacea</taxon>
        <taxon>Multicrustacea</taxon>
        <taxon>Hexanauplia</taxon>
        <taxon>Copepoda</taxon>
        <taxon>Siphonostomatoida</taxon>
        <taxon>Caligidae</taxon>
        <taxon>Lepeophtheirus</taxon>
    </lineage>
</organism>
<dbReference type="AlphaFoldDB" id="A0A0K2UJY5"/>
<dbReference type="InterPro" id="IPR011333">
    <property type="entry name" value="SKP1/BTB/POZ_sf"/>
</dbReference>
<name>A0A0K2UJY5_LEPSM</name>
<evidence type="ECO:0000259" key="3">
    <source>
        <dbReference type="PROSITE" id="PS50097"/>
    </source>
</evidence>
<dbReference type="InterPro" id="IPR038648">
    <property type="entry name" value="PHR_sf"/>
</dbReference>
<evidence type="ECO:0000256" key="1">
    <source>
        <dbReference type="ARBA" id="ARBA00004496"/>
    </source>
</evidence>
<dbReference type="Gene3D" id="2.60.120.820">
    <property type="entry name" value="PHR domain"/>
    <property type="match status" value="1"/>
</dbReference>
<protein>
    <recommendedName>
        <fullName evidence="3">BTB domain-containing protein</fullName>
    </recommendedName>
</protein>
<dbReference type="PANTHER" id="PTHR45774:SF4">
    <property type="entry name" value="AXUNDEAD, ISOFORM F"/>
    <property type="match status" value="1"/>
</dbReference>
<dbReference type="SMART" id="SM00225">
    <property type="entry name" value="BTB"/>
    <property type="match status" value="1"/>
</dbReference>
<dbReference type="Pfam" id="PF07707">
    <property type="entry name" value="BACK"/>
    <property type="match status" value="1"/>
</dbReference>
<evidence type="ECO:0000256" key="2">
    <source>
        <dbReference type="ARBA" id="ARBA00022490"/>
    </source>
</evidence>
<reference evidence="4" key="1">
    <citation type="submission" date="2014-05" db="EMBL/GenBank/DDBJ databases">
        <authorList>
            <person name="Chronopoulou M."/>
        </authorList>
    </citation>
    <scope>NUCLEOTIDE SEQUENCE</scope>
    <source>
        <tissue evidence="4">Whole organism</tissue>
    </source>
</reference>
<dbReference type="EMBL" id="HACA01020886">
    <property type="protein sequence ID" value="CDW38247.1"/>
    <property type="molecule type" value="Transcribed_RNA"/>
</dbReference>
<keyword evidence="2" id="KW-0963">Cytoplasm</keyword>
<proteinExistence type="predicted"/>